<dbReference type="EMBL" id="WUBS01000009">
    <property type="protein sequence ID" value="NDL63810.1"/>
    <property type="molecule type" value="Genomic_DNA"/>
</dbReference>
<gene>
    <name evidence="2" type="ORF">GRH90_13765</name>
</gene>
<sequence length="398" mass="43579">MLFGAFILCACATLSSMPIDNVKVAGRESAAHGDLKTQVDNLALPLLAAGQTPGLVVGVLRPDGEKFTFGYGVTDKPQGVDIRGDTLFAVGSVSKGFIAEVTVVLVHKGVLRWDETLDTLLPSSVPLSADARKITLLQLVTHTSGLPRQMLSVEILSSFIHYLFTGENFYRSLDNEKVMDFLADFQRPASVQPRYSNLGYALLDYILQHRTGKQVNQLLAENITGPLGLEHTSYNARLLPGYPRRAIGHAGDQPKFIRRGQVVPDWHFSSFMVGAAGLYTNADDLLTYAQAHMRPTGNPALDSALRDSLTVRYDRTRQAAALAWIVDDIGSQKITYQVGFIGGYSSYIGLDTRHKIAVVVLQNSFNWTNNIGHRLLQRMGEAEDEKARAAQGRAGVHP</sequence>
<evidence type="ECO:0000313" key="2">
    <source>
        <dbReference type="EMBL" id="NDL63810.1"/>
    </source>
</evidence>
<dbReference type="InterPro" id="IPR001466">
    <property type="entry name" value="Beta-lactam-related"/>
</dbReference>
<dbReference type="Pfam" id="PF00144">
    <property type="entry name" value="Beta-lactamase"/>
    <property type="match status" value="1"/>
</dbReference>
<dbReference type="InterPro" id="IPR050491">
    <property type="entry name" value="AmpC-like"/>
</dbReference>
<name>A0A845SG31_9GAMM</name>
<dbReference type="AlphaFoldDB" id="A0A845SG31"/>
<protein>
    <submittedName>
        <fullName evidence="2">Serine hydrolase</fullName>
    </submittedName>
</protein>
<dbReference type="GO" id="GO:0016787">
    <property type="term" value="F:hydrolase activity"/>
    <property type="evidence" value="ECO:0007669"/>
    <property type="project" value="UniProtKB-KW"/>
</dbReference>
<dbReference type="InterPro" id="IPR012338">
    <property type="entry name" value="Beta-lactam/transpept-like"/>
</dbReference>
<keyword evidence="3" id="KW-1185">Reference proteome</keyword>
<evidence type="ECO:0000313" key="3">
    <source>
        <dbReference type="Proteomes" id="UP000461443"/>
    </source>
</evidence>
<dbReference type="Gene3D" id="3.40.710.10">
    <property type="entry name" value="DD-peptidase/beta-lactamase superfamily"/>
    <property type="match status" value="1"/>
</dbReference>
<organism evidence="2 3">
    <name type="scientific">Acerihabitans arboris</name>
    <dbReference type="NCBI Taxonomy" id="2691583"/>
    <lineage>
        <taxon>Bacteria</taxon>
        <taxon>Pseudomonadati</taxon>
        <taxon>Pseudomonadota</taxon>
        <taxon>Gammaproteobacteria</taxon>
        <taxon>Enterobacterales</taxon>
        <taxon>Pectobacteriaceae</taxon>
        <taxon>Acerihabitans</taxon>
    </lineage>
</organism>
<dbReference type="PANTHER" id="PTHR46825:SF9">
    <property type="entry name" value="BETA-LACTAMASE-RELATED DOMAIN-CONTAINING PROTEIN"/>
    <property type="match status" value="1"/>
</dbReference>
<dbReference type="SUPFAM" id="SSF56601">
    <property type="entry name" value="beta-lactamase/transpeptidase-like"/>
    <property type="match status" value="1"/>
</dbReference>
<feature type="domain" description="Beta-lactamase-related" evidence="1">
    <location>
        <begin position="40"/>
        <end position="367"/>
    </location>
</feature>
<reference evidence="2 3" key="1">
    <citation type="submission" date="2019-12" db="EMBL/GenBank/DDBJ databases">
        <authorList>
            <person name="Lee S.D."/>
        </authorList>
    </citation>
    <scope>NUCLEOTIDE SEQUENCE [LARGE SCALE GENOMIC DNA]</scope>
    <source>
        <strain evidence="2 3">SAP-6</strain>
    </source>
</reference>
<reference evidence="2 3" key="2">
    <citation type="submission" date="2020-02" db="EMBL/GenBank/DDBJ databases">
        <title>The new genus of Enterobacteriales.</title>
        <authorList>
            <person name="Kim I.S."/>
        </authorList>
    </citation>
    <scope>NUCLEOTIDE SEQUENCE [LARGE SCALE GENOMIC DNA]</scope>
    <source>
        <strain evidence="2 3">SAP-6</strain>
    </source>
</reference>
<dbReference type="PANTHER" id="PTHR46825">
    <property type="entry name" value="D-ALANYL-D-ALANINE-CARBOXYPEPTIDASE/ENDOPEPTIDASE AMPH"/>
    <property type="match status" value="1"/>
</dbReference>
<proteinExistence type="predicted"/>
<evidence type="ECO:0000259" key="1">
    <source>
        <dbReference type="Pfam" id="PF00144"/>
    </source>
</evidence>
<comment type="caution">
    <text evidence="2">The sequence shown here is derived from an EMBL/GenBank/DDBJ whole genome shotgun (WGS) entry which is preliminary data.</text>
</comment>
<dbReference type="Proteomes" id="UP000461443">
    <property type="component" value="Unassembled WGS sequence"/>
</dbReference>
<accession>A0A845SG31</accession>
<keyword evidence="2" id="KW-0378">Hydrolase</keyword>